<evidence type="ECO:0000256" key="3">
    <source>
        <dbReference type="SAM" id="Phobius"/>
    </source>
</evidence>
<organism evidence="5 6">
    <name type="scientific">Oncorhynchus mykiss</name>
    <name type="common">Rainbow trout</name>
    <name type="synonym">Salmo gairdneri</name>
    <dbReference type="NCBI Taxonomy" id="8022"/>
    <lineage>
        <taxon>Eukaryota</taxon>
        <taxon>Metazoa</taxon>
        <taxon>Chordata</taxon>
        <taxon>Craniata</taxon>
        <taxon>Vertebrata</taxon>
        <taxon>Euteleostomi</taxon>
        <taxon>Actinopterygii</taxon>
        <taxon>Neopterygii</taxon>
        <taxon>Teleostei</taxon>
        <taxon>Protacanthopterygii</taxon>
        <taxon>Salmoniformes</taxon>
        <taxon>Salmonidae</taxon>
        <taxon>Salmoninae</taxon>
        <taxon>Oncorhynchus</taxon>
    </lineage>
</organism>
<evidence type="ECO:0000256" key="2">
    <source>
        <dbReference type="SAM" id="MobiDB-lite"/>
    </source>
</evidence>
<feature type="domain" description="Glutamate [NMDA] receptor epsilon subunit C-terminal" evidence="4">
    <location>
        <begin position="547"/>
        <end position="765"/>
    </location>
</feature>
<sequence length="765" mass="83085">MAGRDEGCKLVTIGSGKVFASTGYGIAIQKESGWKRHVDLAILQLFGDGEISPQSGHLTYLCLHYRSKVLEHLLIIFNIFYIAMYMPVLFISLCFPLILLSLLLEALFLVLLYSASDSPLPSLMLLNDPLHSQGIYSCIHGVQIEEKSSSALDSPSVTMNNTQSNILRLLRTAKNMASLSGVNGSPHSALDFIRRESSVYDISEHRRSLAGHSDCKPPYMPEDNMFSDYINEVERTFGNLHLKDSNLYQDHYLHHHGGSALGLSGPPLNRPHSLGSNSSLEGGMFDCDSLGGGVAPIFTTQPRSALTHRNMSKFDLIASQNPPSGPGFKSGLSDLYGKFSFKGGASSSGGREDDGNIRSDVSDISTHTVTYGNLEGNAKKRKQYRDSLKKRPASAKSRRELDEIELGYRRKPYHTGYHHYHGHRSSSPPLLASERKRGGSGNAGSTSYLFRDKESVRDFYLDQFRPKDGVPQWEHVDLTDGPGGGGGGGGGNCTSLVSVDDFLKQNKPKKSESKSGGGTSGAGLAGGDWECGGMGAVGLSGGAQPQSQAQRRKSAGFGKPLRRQHSCDTFVDLQKEEAVGVRGIMGDLGGGGMSGMLPPPRSVSLKEKERYMEAGSPFGLFRGGEGLHRRSVGERDMRDRERAMMEGGGGGTYSLSKSLYPDRVNQNPFIPTFGDDQCLLHGAKQYYMKKQQQQQQQQQQQMPPKNSRTTATSGVMSTVAPRFPMDLCLGGNLHGSTLGVGPIQRPFNGSNGHVYEKLSSIESDV</sequence>
<dbReference type="Proteomes" id="UP000193380">
    <property type="component" value="Unassembled WGS sequence"/>
</dbReference>
<feature type="region of interest" description="Disordered" evidence="2">
    <location>
        <begin position="471"/>
        <end position="562"/>
    </location>
</feature>
<dbReference type="AlphaFoldDB" id="A0A060Y9X9"/>
<feature type="compositionally biased region" description="Low complexity" evidence="2">
    <location>
        <begin position="689"/>
        <end position="705"/>
    </location>
</feature>
<feature type="region of interest" description="Disordered" evidence="2">
    <location>
        <begin position="372"/>
        <end position="399"/>
    </location>
</feature>
<keyword evidence="3" id="KW-1133">Transmembrane helix</keyword>
<dbReference type="EMBL" id="FR908538">
    <property type="protein sequence ID" value="CDQ88322.1"/>
    <property type="molecule type" value="Genomic_DNA"/>
</dbReference>
<accession>A0A060Y9X9</accession>
<feature type="transmembrane region" description="Helical" evidence="3">
    <location>
        <begin position="73"/>
        <end position="91"/>
    </location>
</feature>
<feature type="compositionally biased region" description="Basic residues" evidence="2">
    <location>
        <begin position="550"/>
        <end position="562"/>
    </location>
</feature>
<dbReference type="PaxDb" id="8022-A0A060Y9X9"/>
<evidence type="ECO:0000259" key="4">
    <source>
        <dbReference type="Pfam" id="PF10565"/>
    </source>
</evidence>
<feature type="compositionally biased region" description="Gly residues" evidence="2">
    <location>
        <begin position="515"/>
        <end position="541"/>
    </location>
</feature>
<evidence type="ECO:0000313" key="6">
    <source>
        <dbReference type="Proteomes" id="UP000193380"/>
    </source>
</evidence>
<evidence type="ECO:0000313" key="5">
    <source>
        <dbReference type="EMBL" id="CDQ88322.1"/>
    </source>
</evidence>
<gene>
    <name evidence="5" type="ORF">GSONMT00055568001</name>
</gene>
<feature type="compositionally biased region" description="Basic residues" evidence="2">
    <location>
        <begin position="415"/>
        <end position="424"/>
    </location>
</feature>
<reference evidence="5" key="1">
    <citation type="journal article" date="2014" name="Nat. Commun.">
        <title>The rainbow trout genome provides novel insights into evolution after whole-genome duplication in vertebrates.</title>
        <authorList>
            <person name="Berthelot C."/>
            <person name="Brunet F."/>
            <person name="Chalopin D."/>
            <person name="Juanchich A."/>
            <person name="Bernard M."/>
            <person name="Noel B."/>
            <person name="Bento P."/>
            <person name="Da Silva C."/>
            <person name="Labadie K."/>
            <person name="Alberti A."/>
            <person name="Aury J.M."/>
            <person name="Louis A."/>
            <person name="Dehais P."/>
            <person name="Bardou P."/>
            <person name="Montfort J."/>
            <person name="Klopp C."/>
            <person name="Cabau C."/>
            <person name="Gaspin C."/>
            <person name="Thorgaard G.H."/>
            <person name="Boussaha M."/>
            <person name="Quillet E."/>
            <person name="Guyomard R."/>
            <person name="Galiana D."/>
            <person name="Bobe J."/>
            <person name="Volff J.N."/>
            <person name="Genet C."/>
            <person name="Wincker P."/>
            <person name="Jaillon O."/>
            <person name="Roest Crollius H."/>
            <person name="Guiguen Y."/>
        </authorList>
    </citation>
    <scope>NUCLEOTIDE SEQUENCE [LARGE SCALE GENOMIC DNA]</scope>
</reference>
<feature type="region of interest" description="Disordered" evidence="2">
    <location>
        <begin position="415"/>
        <end position="447"/>
    </location>
</feature>
<feature type="region of interest" description="Disordered" evidence="2">
    <location>
        <begin position="689"/>
        <end position="713"/>
    </location>
</feature>
<keyword evidence="3" id="KW-0472">Membrane</keyword>
<protein>
    <recommendedName>
        <fullName evidence="4">Glutamate [NMDA] receptor epsilon subunit C-terminal domain-containing protein</fullName>
    </recommendedName>
</protein>
<dbReference type="Pfam" id="PF10565">
    <property type="entry name" value="NMDAR2_C"/>
    <property type="match status" value="2"/>
</dbReference>
<dbReference type="SUPFAM" id="SSF53850">
    <property type="entry name" value="Periplasmic binding protein-like II"/>
    <property type="match status" value="1"/>
</dbReference>
<dbReference type="InterPro" id="IPR018884">
    <property type="entry name" value="NMDAR2_C"/>
</dbReference>
<proteinExistence type="predicted"/>
<feature type="compositionally biased region" description="Basic and acidic residues" evidence="2">
    <location>
        <begin position="501"/>
        <end position="513"/>
    </location>
</feature>
<dbReference type="STRING" id="8022.A0A060Y9X9"/>
<feature type="compositionally biased region" description="Gly residues" evidence="2">
    <location>
        <begin position="481"/>
        <end position="492"/>
    </location>
</feature>
<reference evidence="5" key="2">
    <citation type="submission" date="2014-03" db="EMBL/GenBank/DDBJ databases">
        <authorList>
            <person name="Genoscope - CEA"/>
        </authorList>
    </citation>
    <scope>NUCLEOTIDE SEQUENCE</scope>
</reference>
<feature type="domain" description="Glutamate [NMDA] receptor epsilon subunit C-terminal" evidence="4">
    <location>
        <begin position="132"/>
        <end position="486"/>
    </location>
</feature>
<keyword evidence="3" id="KW-0812">Transmembrane</keyword>
<name>A0A060Y9X9_ONCMY</name>
<dbReference type="Gene3D" id="3.40.190.10">
    <property type="entry name" value="Periplasmic binding protein-like II"/>
    <property type="match status" value="2"/>
</dbReference>
<evidence type="ECO:0000256" key="1">
    <source>
        <dbReference type="ARBA" id="ARBA00022729"/>
    </source>
</evidence>
<keyword evidence="1" id="KW-0732">Signal</keyword>